<dbReference type="Gene3D" id="3.20.20.80">
    <property type="entry name" value="Glycosidases"/>
    <property type="match status" value="1"/>
</dbReference>
<keyword evidence="4" id="KW-1185">Reference proteome</keyword>
<feature type="signal peptide" evidence="1">
    <location>
        <begin position="1"/>
        <end position="19"/>
    </location>
</feature>
<dbReference type="Gene3D" id="3.10.50.10">
    <property type="match status" value="1"/>
</dbReference>
<evidence type="ECO:0000313" key="4">
    <source>
        <dbReference type="Proteomes" id="UP001342314"/>
    </source>
</evidence>
<proteinExistence type="predicted"/>
<dbReference type="InterPro" id="IPR050314">
    <property type="entry name" value="Glycosyl_Hydrlase_18"/>
</dbReference>
<organism evidence="3 4">
    <name type="scientific">Rhodotorula paludigena</name>
    <dbReference type="NCBI Taxonomy" id="86838"/>
    <lineage>
        <taxon>Eukaryota</taxon>
        <taxon>Fungi</taxon>
        <taxon>Dikarya</taxon>
        <taxon>Basidiomycota</taxon>
        <taxon>Pucciniomycotina</taxon>
        <taxon>Microbotryomycetes</taxon>
        <taxon>Sporidiobolales</taxon>
        <taxon>Sporidiobolaceae</taxon>
        <taxon>Rhodotorula</taxon>
    </lineage>
</organism>
<dbReference type="AlphaFoldDB" id="A0AAV5GIQ3"/>
<keyword evidence="1" id="KW-0732">Signal</keyword>
<dbReference type="PANTHER" id="PTHR11177:SF317">
    <property type="entry name" value="CHITINASE 12-RELATED"/>
    <property type="match status" value="1"/>
</dbReference>
<dbReference type="EMBL" id="BQKY01000005">
    <property type="protein sequence ID" value="GJN89804.1"/>
    <property type="molecule type" value="Genomic_DNA"/>
</dbReference>
<feature type="chain" id="PRO_5043764194" description="GH18 domain-containing protein" evidence="1">
    <location>
        <begin position="20"/>
        <end position="420"/>
    </location>
</feature>
<dbReference type="GO" id="GO:0005975">
    <property type="term" value="P:carbohydrate metabolic process"/>
    <property type="evidence" value="ECO:0007669"/>
    <property type="project" value="InterPro"/>
</dbReference>
<evidence type="ECO:0000259" key="2">
    <source>
        <dbReference type="PROSITE" id="PS51910"/>
    </source>
</evidence>
<accession>A0AAV5GIQ3</accession>
<dbReference type="PROSITE" id="PS51910">
    <property type="entry name" value="GH18_2"/>
    <property type="match status" value="1"/>
</dbReference>
<dbReference type="Proteomes" id="UP001342314">
    <property type="component" value="Unassembled WGS sequence"/>
</dbReference>
<protein>
    <recommendedName>
        <fullName evidence="2">GH18 domain-containing protein</fullName>
    </recommendedName>
</protein>
<dbReference type="InterPro" id="IPR011583">
    <property type="entry name" value="Chitinase_II/V-like_cat"/>
</dbReference>
<dbReference type="InterPro" id="IPR029070">
    <property type="entry name" value="Chitinase_insertion_sf"/>
</dbReference>
<dbReference type="GO" id="GO:0005576">
    <property type="term" value="C:extracellular region"/>
    <property type="evidence" value="ECO:0007669"/>
    <property type="project" value="TreeGrafter"/>
</dbReference>
<feature type="domain" description="GH18" evidence="2">
    <location>
        <begin position="23"/>
        <end position="400"/>
    </location>
</feature>
<dbReference type="SMART" id="SM00636">
    <property type="entry name" value="Glyco_18"/>
    <property type="match status" value="1"/>
</dbReference>
<reference evidence="3 4" key="1">
    <citation type="submission" date="2021-12" db="EMBL/GenBank/DDBJ databases">
        <title>High titer production of polyol ester of fatty acids by Rhodotorula paludigena BS15 towards product separation-free biomass refinery.</title>
        <authorList>
            <person name="Mano J."/>
            <person name="Ono H."/>
            <person name="Tanaka T."/>
            <person name="Naito K."/>
            <person name="Sushida H."/>
            <person name="Ike M."/>
            <person name="Tokuyasu K."/>
            <person name="Kitaoka M."/>
        </authorList>
    </citation>
    <scope>NUCLEOTIDE SEQUENCE [LARGE SCALE GENOMIC DNA]</scope>
    <source>
        <strain evidence="3 4">BS15</strain>
    </source>
</reference>
<dbReference type="SUPFAM" id="SSF54556">
    <property type="entry name" value="Chitinase insertion domain"/>
    <property type="match status" value="1"/>
</dbReference>
<dbReference type="InterPro" id="IPR001223">
    <property type="entry name" value="Glyco_hydro18_cat"/>
</dbReference>
<gene>
    <name evidence="3" type="ORF">Rhopal_002793-T1</name>
</gene>
<dbReference type="GO" id="GO:0004568">
    <property type="term" value="F:chitinase activity"/>
    <property type="evidence" value="ECO:0007669"/>
    <property type="project" value="TreeGrafter"/>
</dbReference>
<dbReference type="SUPFAM" id="SSF51445">
    <property type="entry name" value="(Trans)glycosidases"/>
    <property type="match status" value="1"/>
</dbReference>
<evidence type="ECO:0000256" key="1">
    <source>
        <dbReference type="SAM" id="SignalP"/>
    </source>
</evidence>
<evidence type="ECO:0000313" key="3">
    <source>
        <dbReference type="EMBL" id="GJN89804.1"/>
    </source>
</evidence>
<dbReference type="GO" id="GO:0008061">
    <property type="term" value="F:chitin binding"/>
    <property type="evidence" value="ECO:0007669"/>
    <property type="project" value="InterPro"/>
</dbReference>
<sequence>MRIFPTLGALTALATSTLAASRPLIGNYWPAYNAADQSVAQIPWKYSDLAYYFVAVTTKTGFQVPADQPTSDITAFVKQAKQAGSKPLFSIGGWTGSLYFSSLVDTPAKQTTFAKQIQQFMARYGFEGVDLDWEYPNGAGIGCNVINPQDSANLLAFLKVLRKTIGTSKLITAAVSTGGFLGPDGAPLPSFADFGAYFDYINLMAYDIGGSWSETTGPNAPLRKCKSDTSVQNSVALWTKRGFPASKILLGIPAYAISFTTKSSKLTSADVNGKWQSVAYQEWTGVVPKGGPGDSNAPSTDVCGTKSAAYSGQWQYKDLISQKLLSSDGSKGASGYTRYFDSCTATPFLFNPSKKNYIGYDDATSASIKARWAIQQGLAGVFVFDTQGFTTDVYEAIRTSMGKKAACRAGTTFDTSFLAA</sequence>
<comment type="caution">
    <text evidence="3">The sequence shown here is derived from an EMBL/GenBank/DDBJ whole genome shotgun (WGS) entry which is preliminary data.</text>
</comment>
<name>A0AAV5GIQ3_9BASI</name>
<dbReference type="Pfam" id="PF00704">
    <property type="entry name" value="Glyco_hydro_18"/>
    <property type="match status" value="1"/>
</dbReference>
<dbReference type="PANTHER" id="PTHR11177">
    <property type="entry name" value="CHITINASE"/>
    <property type="match status" value="1"/>
</dbReference>
<dbReference type="GO" id="GO:0006032">
    <property type="term" value="P:chitin catabolic process"/>
    <property type="evidence" value="ECO:0007669"/>
    <property type="project" value="TreeGrafter"/>
</dbReference>
<dbReference type="InterPro" id="IPR017853">
    <property type="entry name" value="GH"/>
</dbReference>